<dbReference type="PANTHER" id="PTHR31410">
    <property type="entry name" value="TRANSMEMBRANE PROTEIN 246"/>
    <property type="match status" value="1"/>
</dbReference>
<keyword evidence="1" id="KW-0472">Membrane</keyword>
<dbReference type="CDD" id="cd22189">
    <property type="entry name" value="PGAP4-like_fungal"/>
    <property type="match status" value="1"/>
</dbReference>
<dbReference type="EMBL" id="PXOF01000122">
    <property type="protein sequence ID" value="RGP63985.1"/>
    <property type="molecule type" value="Genomic_DNA"/>
</dbReference>
<proteinExistence type="predicted"/>
<protein>
    <submittedName>
        <fullName evidence="3">Alpha-1,3-mannosyl-glyco 4-beta-n-acetylglucosaminyltransferase c</fullName>
    </submittedName>
</protein>
<keyword evidence="1" id="KW-1133">Transmembrane helix</keyword>
<keyword evidence="4" id="KW-1185">Reference proteome</keyword>
<dbReference type="GO" id="GO:0000139">
    <property type="term" value="C:Golgi membrane"/>
    <property type="evidence" value="ECO:0007669"/>
    <property type="project" value="InterPro"/>
</dbReference>
<sequence>MLLGRNRLLTLYALLGTIWVSLFHLGRLYTYYDPSSFFYDPQKAYETRYTDLREKEADHFLNIISHASANKNTNYTKSDIDLRDQDKRICIGIPSIRREREQFLPRTLASLVEGLDARERRLIRIVVLLADDDPTTHPAFNQRWLHHLADEVLLYGNASIPAAPDAYRYVQPFTSKGHETLLRNDRVHRDYATLMADCRETGAQYFVLMEDDVIAARHWLGKLLDAVIYLERTDDAEKWLYLRLFFSETYLGWNSEQWPEYLVRSLCFYTIVLSLYLVIAAVDMRRRSHTFHFKSHSYNVLHLTLWTASFIILYFLTGRLTVDPYKEGIREMPNYGCCAQGLVIPRQHLLALENALHTASDDIAGDSLIEKFADDRALRKYAIVPSLLQHLGIKGSSDAQGSKKGTWNFHFEKIVP</sequence>
<feature type="transmembrane region" description="Helical" evidence="1">
    <location>
        <begin position="303"/>
        <end position="322"/>
    </location>
</feature>
<dbReference type="PANTHER" id="PTHR31410:SF1">
    <property type="entry name" value="POST-GPI ATTACHMENT TO PROTEINS FACTOR 4"/>
    <property type="match status" value="1"/>
</dbReference>
<keyword evidence="1" id="KW-0812">Transmembrane</keyword>
<reference evidence="3 4" key="1">
    <citation type="journal article" date="2018" name="PLoS Pathog.">
        <title>Evolution of structural diversity of trichothecenes, a family of toxins produced by plant pathogenic and entomopathogenic fungi.</title>
        <authorList>
            <person name="Proctor R.H."/>
            <person name="McCormick S.P."/>
            <person name="Kim H.S."/>
            <person name="Cardoza R.E."/>
            <person name="Stanley A.M."/>
            <person name="Lindo L."/>
            <person name="Kelly A."/>
            <person name="Brown D.W."/>
            <person name="Lee T."/>
            <person name="Vaughan M.M."/>
            <person name="Alexander N.J."/>
            <person name="Busman M."/>
            <person name="Gutierrez S."/>
        </authorList>
    </citation>
    <scope>NUCLEOTIDE SEQUENCE [LARGE SCALE GENOMIC DNA]</scope>
    <source>
        <strain evidence="3 4">NRRL 3299</strain>
    </source>
</reference>
<evidence type="ECO:0000313" key="4">
    <source>
        <dbReference type="Proteomes" id="UP000266152"/>
    </source>
</evidence>
<dbReference type="AlphaFoldDB" id="A0A395RV39"/>
<evidence type="ECO:0000259" key="2">
    <source>
        <dbReference type="Pfam" id="PF04666"/>
    </source>
</evidence>
<feature type="domain" description="MGAT4 conserved region" evidence="2">
    <location>
        <begin position="62"/>
        <end position="243"/>
    </location>
</feature>
<organism evidence="3 4">
    <name type="scientific">Fusarium sporotrichioides</name>
    <dbReference type="NCBI Taxonomy" id="5514"/>
    <lineage>
        <taxon>Eukaryota</taxon>
        <taxon>Fungi</taxon>
        <taxon>Dikarya</taxon>
        <taxon>Ascomycota</taxon>
        <taxon>Pezizomycotina</taxon>
        <taxon>Sordariomycetes</taxon>
        <taxon>Hypocreomycetidae</taxon>
        <taxon>Hypocreales</taxon>
        <taxon>Nectriaceae</taxon>
        <taxon>Fusarium</taxon>
    </lineage>
</organism>
<evidence type="ECO:0000313" key="3">
    <source>
        <dbReference type="EMBL" id="RGP63985.1"/>
    </source>
</evidence>
<dbReference type="Pfam" id="PF04666">
    <property type="entry name" value="MGAT4_cons"/>
    <property type="match status" value="1"/>
</dbReference>
<keyword evidence="3" id="KW-0328">Glycosyltransferase</keyword>
<feature type="transmembrane region" description="Helical" evidence="1">
    <location>
        <begin position="261"/>
        <end position="282"/>
    </location>
</feature>
<comment type="caution">
    <text evidence="3">The sequence shown here is derived from an EMBL/GenBank/DDBJ whole genome shotgun (WGS) entry which is preliminary data.</text>
</comment>
<dbReference type="InterPro" id="IPR029675">
    <property type="entry name" value="PGAP4"/>
</dbReference>
<keyword evidence="3" id="KW-0808">Transferase</keyword>
<name>A0A395RV39_FUSSP</name>
<evidence type="ECO:0000256" key="1">
    <source>
        <dbReference type="SAM" id="Phobius"/>
    </source>
</evidence>
<dbReference type="Proteomes" id="UP000266152">
    <property type="component" value="Unassembled WGS sequence"/>
</dbReference>
<dbReference type="GO" id="GO:0006506">
    <property type="term" value="P:GPI anchor biosynthetic process"/>
    <property type="evidence" value="ECO:0007669"/>
    <property type="project" value="InterPro"/>
</dbReference>
<accession>A0A395RV39</accession>
<dbReference type="GO" id="GO:0016757">
    <property type="term" value="F:glycosyltransferase activity"/>
    <property type="evidence" value="ECO:0007669"/>
    <property type="project" value="UniProtKB-KW"/>
</dbReference>
<dbReference type="InterPro" id="IPR057279">
    <property type="entry name" value="MGAT4"/>
</dbReference>
<gene>
    <name evidence="3" type="ORF">FSPOR_8313</name>
</gene>